<feature type="signal peptide" evidence="2">
    <location>
        <begin position="1"/>
        <end position="24"/>
    </location>
</feature>
<dbReference type="PANTHER" id="PTHR37397">
    <property type="entry name" value="SI:CH211-183D21.1"/>
    <property type="match status" value="1"/>
</dbReference>
<sequence>MLTQVRSRLGAFLVLAGLSSVSLAQTPVFINEIHYDNVGTDTGEAIEIAGPAGTDLTGWSLVLYNGSNNQPYTTSALSGTLADAGSGYGFAVVTYPSNGIQNGDPDGVALVNSAGAVIQFLSYDGTMTAATGPAQGLTSIDIGVGESNATTTGFSLQLTGSGSSYEDFTWADAQANTFGAVNAGQTFGGGPVGPADPVINEFSASTTGTDVEYIEILGDPNADYSDLTVLEIEGDTPAQGTIDGIFPLGTTDANGYFLLNLPANELENGTLTLLLVRNFADTLGADLDADNDGVLDVTPWTDLVDGIAVNDGGAGDQTYAVTLNVGYDGLSFAPGGASRLPNGTDTDQTSDWTRNDFDLAGIDGYEGSPVPGEAYNTPGAPNQAVAAPLPAIVINELDVDQDGTDAAEFIELYDGGVGNTALNGLVLVLFNGNGDEAYGAIALDGYTTDAEGYFVVGSANVANVDLVAFTTNGLQNGADAVALYQGDAAAITTVTTDGLIDAVVYGTSDADDEGLLALLNAGQPQADENANGQAISESLQRLPNGSGGQRNTDTFGAAAPTPGTENGGDGGPVEPQPGLITIAEARNAADDAVVTIQGILTVADEFGGPAYIQDSTGGIAVFDAALHGGTYQIGDEVKLTGALDTYNGLREVVSVTHDSLVSTGNSVTPAAITVAQLAAYEGQLVTLQNVSFPNPGDLFWPNSNFVITDATGSGELRIDADVEGIAGKAQPETCEVTGVIGQFNGTPQLLPRLAGDLPCAEDFVPPTGDTDLPLAQTLDVVTWNVEWFGSPSQGPTNETLQADNVKRVLDSLDADVYALEEISDSALLQQVVDQLPGYALAIQTGYVSYPPNEPRESQKLAFIYKTETVSPVRTQPLLDWQHPYYNGGDDSYLTDYPADDRTRFFASGRLPFLMVADVTIDGSTERIYFVGLHARANGSDAQLTYDMRKYDVERLKAVLDTLGGGTANVMLLGDYNDDVDETVANISSTVTSYAAYVQDDSLNPGADGNYYAVLTSSLSDAGFRTYVSYENVIDHITVTDELTDNYIANSATVHYEVFAGNSVIPNYASTTSDHMPVSVRLVLEKAPALTLGSCVYTVEDFPGAATITALDSVTYWDFFQRRGSYTVGVATGVRTDGQAGAWEIHNDCSIKPLRKSGSKQNTSLLPDVLGAKRKDGWHYEPYAISDDGEYILANAINTDGYTIGRWRGVAPGATLPVKFRIGGPLLGRVFILLGTVDCDDLAMEWTDGRYLLTGCDASEEVPTRVIASVPVQTAQTHLYPNPARQSITVQFAESLQSNATLRVVDALGRLYAERTVEAGQVEYQEQLSNLPSGIYFMQVQTAEGVQNLRFVKQ</sequence>
<name>A0A1G9RC73_9BACT</name>
<dbReference type="Pfam" id="PF03372">
    <property type="entry name" value="Exo_endo_phos"/>
    <property type="match status" value="1"/>
</dbReference>
<dbReference type="Pfam" id="PF18962">
    <property type="entry name" value="Por_Secre_tail"/>
    <property type="match status" value="1"/>
</dbReference>
<feature type="domain" description="Secretion system C-terminal sorting" evidence="5">
    <location>
        <begin position="1278"/>
        <end position="1344"/>
    </location>
</feature>
<accession>A0A1G9RC73</accession>
<dbReference type="InterPro" id="IPR036691">
    <property type="entry name" value="Endo/exonu/phosph_ase_sf"/>
</dbReference>
<dbReference type="InterPro" id="IPR026444">
    <property type="entry name" value="Secre_tail"/>
</dbReference>
<gene>
    <name evidence="6" type="ORF">SAMN05421823_111103</name>
</gene>
<feature type="chain" id="PRO_5011444257" evidence="2">
    <location>
        <begin position="25"/>
        <end position="1353"/>
    </location>
</feature>
<feature type="domain" description="Endonuclease/exonuclease/phosphatase" evidence="3">
    <location>
        <begin position="781"/>
        <end position="1074"/>
    </location>
</feature>
<dbReference type="RefSeq" id="WP_143017429.1">
    <property type="nucleotide sequence ID" value="NZ_FNFO01000011.1"/>
</dbReference>
<organism evidence="6 7">
    <name type="scientific">Catalinimonas alkaloidigena</name>
    <dbReference type="NCBI Taxonomy" id="1075417"/>
    <lineage>
        <taxon>Bacteria</taxon>
        <taxon>Pseudomonadati</taxon>
        <taxon>Bacteroidota</taxon>
        <taxon>Cytophagia</taxon>
        <taxon>Cytophagales</taxon>
        <taxon>Catalimonadaceae</taxon>
        <taxon>Catalinimonas</taxon>
    </lineage>
</organism>
<feature type="compositionally biased region" description="Polar residues" evidence="1">
    <location>
        <begin position="539"/>
        <end position="554"/>
    </location>
</feature>
<dbReference type="SUPFAM" id="SSF56219">
    <property type="entry name" value="DNase I-like"/>
    <property type="match status" value="1"/>
</dbReference>
<dbReference type="Pfam" id="PF18942">
    <property type="entry name" value="DUF5689"/>
    <property type="match status" value="1"/>
</dbReference>
<dbReference type="Gene3D" id="3.60.10.10">
    <property type="entry name" value="Endonuclease/exonuclease/phosphatase"/>
    <property type="match status" value="1"/>
</dbReference>
<evidence type="ECO:0000259" key="3">
    <source>
        <dbReference type="Pfam" id="PF03372"/>
    </source>
</evidence>
<evidence type="ECO:0000256" key="1">
    <source>
        <dbReference type="SAM" id="MobiDB-lite"/>
    </source>
</evidence>
<dbReference type="GO" id="GO:0003824">
    <property type="term" value="F:catalytic activity"/>
    <property type="evidence" value="ECO:0007669"/>
    <property type="project" value="InterPro"/>
</dbReference>
<dbReference type="NCBIfam" id="TIGR04183">
    <property type="entry name" value="Por_Secre_tail"/>
    <property type="match status" value="1"/>
</dbReference>
<protein>
    <submittedName>
        <fullName evidence="6">Por secretion system C-terminal sorting domain-containing protein</fullName>
    </submittedName>
</protein>
<feature type="domain" description="DUF5689" evidence="4">
    <location>
        <begin position="606"/>
        <end position="756"/>
    </location>
</feature>
<keyword evidence="7" id="KW-1185">Reference proteome</keyword>
<dbReference type="InterPro" id="IPR005135">
    <property type="entry name" value="Endo/exonuclease/phosphatase"/>
</dbReference>
<proteinExistence type="predicted"/>
<reference evidence="6 7" key="1">
    <citation type="submission" date="2016-10" db="EMBL/GenBank/DDBJ databases">
        <authorList>
            <person name="de Groot N.N."/>
        </authorList>
    </citation>
    <scope>NUCLEOTIDE SEQUENCE [LARGE SCALE GENOMIC DNA]</scope>
    <source>
        <strain evidence="6 7">DSM 25186</strain>
    </source>
</reference>
<evidence type="ECO:0000313" key="6">
    <source>
        <dbReference type="EMBL" id="SDM20690.1"/>
    </source>
</evidence>
<dbReference type="InterPro" id="IPR043744">
    <property type="entry name" value="DUF5689"/>
</dbReference>
<dbReference type="EMBL" id="FNFO01000011">
    <property type="protein sequence ID" value="SDM20690.1"/>
    <property type="molecule type" value="Genomic_DNA"/>
</dbReference>
<keyword evidence="2" id="KW-0732">Signal</keyword>
<dbReference type="PANTHER" id="PTHR37397:SF1">
    <property type="entry name" value="LTD DOMAIN-CONTAINING PROTEIN"/>
    <property type="match status" value="1"/>
</dbReference>
<feature type="region of interest" description="Disordered" evidence="1">
    <location>
        <begin position="539"/>
        <end position="571"/>
    </location>
</feature>
<evidence type="ECO:0000259" key="4">
    <source>
        <dbReference type="Pfam" id="PF18942"/>
    </source>
</evidence>
<evidence type="ECO:0000256" key="2">
    <source>
        <dbReference type="SAM" id="SignalP"/>
    </source>
</evidence>
<evidence type="ECO:0000313" key="7">
    <source>
        <dbReference type="Proteomes" id="UP000198510"/>
    </source>
</evidence>
<dbReference type="STRING" id="1075417.SAMN05421823_111103"/>
<dbReference type="Proteomes" id="UP000198510">
    <property type="component" value="Unassembled WGS sequence"/>
</dbReference>
<evidence type="ECO:0000259" key="5">
    <source>
        <dbReference type="Pfam" id="PF18962"/>
    </source>
</evidence>
<dbReference type="OrthoDB" id="5500612at2"/>